<dbReference type="GO" id="GO:0012505">
    <property type="term" value="C:endomembrane system"/>
    <property type="evidence" value="ECO:0007669"/>
    <property type="project" value="UniProtKB-SubCell"/>
</dbReference>
<comment type="similarity">
    <text evidence="1 15 16">Belongs to the ATPase B chain family.</text>
</comment>
<dbReference type="InterPro" id="IPR050059">
    <property type="entry name" value="ATP_synthase_B_chain"/>
</dbReference>
<protein>
    <recommendedName>
        <fullName evidence="15">ATP synthase subunit b</fullName>
    </recommendedName>
    <alternativeName>
        <fullName evidence="15">ATP synthase F(0) sector subunit b</fullName>
    </alternativeName>
    <alternativeName>
        <fullName evidence="15">ATPase subunit I</fullName>
    </alternativeName>
    <alternativeName>
        <fullName evidence="15">F-type ATPase subunit b</fullName>
        <shortName evidence="15">F-ATPase subunit b</shortName>
    </alternativeName>
</protein>
<dbReference type="AlphaFoldDB" id="A0A167GJ01"/>
<dbReference type="InterPro" id="IPR028987">
    <property type="entry name" value="ATP_synth_B-like_membr_sf"/>
</dbReference>
<dbReference type="EMBL" id="CP015249">
    <property type="protein sequence ID" value="ANB16611.1"/>
    <property type="molecule type" value="Genomic_DNA"/>
</dbReference>
<keyword evidence="8 15" id="KW-0406">Ion transport</keyword>
<gene>
    <name evidence="15" type="primary">atpF</name>
    <name evidence="17" type="ORF">I596_574</name>
</gene>
<organism evidence="17 18">
    <name type="scientific">Dokdonella koreensis DS-123</name>
    <dbReference type="NCBI Taxonomy" id="1300342"/>
    <lineage>
        <taxon>Bacteria</taxon>
        <taxon>Pseudomonadati</taxon>
        <taxon>Pseudomonadota</taxon>
        <taxon>Gammaproteobacteria</taxon>
        <taxon>Lysobacterales</taxon>
        <taxon>Rhodanobacteraceae</taxon>
        <taxon>Dokdonella</taxon>
    </lineage>
</organism>
<dbReference type="KEGG" id="dko:I596_574"/>
<dbReference type="NCBIfam" id="TIGR01144">
    <property type="entry name" value="ATP_synt_b"/>
    <property type="match status" value="1"/>
</dbReference>
<comment type="subunit">
    <text evidence="15">F-type ATPases have 2 components, F(1) - the catalytic core - and F(0) - the membrane proton channel. F(1) has five subunits: alpha(3), beta(3), gamma(1), delta(1), epsilon(1). F(0) has three main subunits: a(1), b(2) and c(10-14). The alpha and beta chains form an alternating ring which encloses part of the gamma chain. F(1) is attached to F(0) by a central stalk formed by the gamma and epsilon chains, while a peripheral stalk is formed by the delta and b chains.</text>
</comment>
<keyword evidence="4 15" id="KW-0138">CF(0)</keyword>
<dbReference type="PATRIC" id="fig|1300342.3.peg.564"/>
<feature type="transmembrane region" description="Helical" evidence="15">
    <location>
        <begin position="6"/>
        <end position="26"/>
    </location>
</feature>
<keyword evidence="3 15" id="KW-1003">Cell membrane</keyword>
<dbReference type="PANTHER" id="PTHR33445">
    <property type="entry name" value="ATP SYNTHASE SUBUNIT B', CHLOROPLASTIC"/>
    <property type="match status" value="1"/>
</dbReference>
<evidence type="ECO:0000256" key="10">
    <source>
        <dbReference type="ARBA" id="ARBA00023310"/>
    </source>
</evidence>
<dbReference type="GO" id="GO:0046961">
    <property type="term" value="F:proton-transporting ATPase activity, rotational mechanism"/>
    <property type="evidence" value="ECO:0007669"/>
    <property type="project" value="TreeGrafter"/>
</dbReference>
<dbReference type="CDD" id="cd06503">
    <property type="entry name" value="ATP-synt_Fo_b"/>
    <property type="match status" value="1"/>
</dbReference>
<evidence type="ECO:0000256" key="2">
    <source>
        <dbReference type="ARBA" id="ARBA00022448"/>
    </source>
</evidence>
<dbReference type="GO" id="GO:0046933">
    <property type="term" value="F:proton-transporting ATP synthase activity, rotational mechanism"/>
    <property type="evidence" value="ECO:0007669"/>
    <property type="project" value="UniProtKB-UniRule"/>
</dbReference>
<comment type="function">
    <text evidence="12">Component of the F(0) channel, it forms part of the peripheral stalk, linking F(1) to F(0). The b'-subunit is a diverged and duplicated form of b found in plants and photosynthetic bacteria.</text>
</comment>
<evidence type="ECO:0000256" key="9">
    <source>
        <dbReference type="ARBA" id="ARBA00023136"/>
    </source>
</evidence>
<keyword evidence="2 15" id="KW-0813">Transport</keyword>
<reference evidence="17 18" key="1">
    <citation type="submission" date="2016-04" db="EMBL/GenBank/DDBJ databases">
        <title>Complete genome sequence of Dokdonella koreensis DS-123T.</title>
        <authorList>
            <person name="Kim J.F."/>
            <person name="Lee H."/>
            <person name="Kwak M.-J."/>
        </authorList>
    </citation>
    <scope>NUCLEOTIDE SEQUENCE [LARGE SCALE GENOMIC DNA]</scope>
    <source>
        <strain evidence="17 18">DS-123</strain>
    </source>
</reference>
<evidence type="ECO:0000256" key="14">
    <source>
        <dbReference type="ARBA" id="ARBA00037847"/>
    </source>
</evidence>
<evidence type="ECO:0000256" key="13">
    <source>
        <dbReference type="ARBA" id="ARBA00026054"/>
    </source>
</evidence>
<keyword evidence="9 15" id="KW-0472">Membrane</keyword>
<evidence type="ECO:0000313" key="18">
    <source>
        <dbReference type="Proteomes" id="UP000076830"/>
    </source>
</evidence>
<dbReference type="InterPro" id="IPR002146">
    <property type="entry name" value="ATP_synth_b/b'su_bac/chlpt"/>
</dbReference>
<keyword evidence="5 15" id="KW-0812">Transmembrane</keyword>
<keyword evidence="6 15" id="KW-0375">Hydrogen ion transport</keyword>
<evidence type="ECO:0000256" key="5">
    <source>
        <dbReference type="ARBA" id="ARBA00022692"/>
    </source>
</evidence>
<dbReference type="NCBIfam" id="NF004411">
    <property type="entry name" value="PRK05759.1-2"/>
    <property type="match status" value="1"/>
</dbReference>
<dbReference type="SUPFAM" id="SSF81573">
    <property type="entry name" value="F1F0 ATP synthase subunit B, membrane domain"/>
    <property type="match status" value="1"/>
</dbReference>
<comment type="function">
    <text evidence="11 15">F(1)F(0) ATP synthase produces ATP from ADP in the presence of a proton or sodium gradient. F-type ATPases consist of two structural domains, F(1) containing the extramembraneous catalytic core and F(0) containing the membrane proton channel, linked together by a central stalk and a peripheral stalk. During catalysis, ATP synthesis in the catalytic domain of F(1) is coupled via a rotary mechanism of the central stalk subunits to proton translocation.</text>
</comment>
<comment type="subunit">
    <text evidence="13">F-type ATPases have 2 components, F(1) - the catalytic core - and F(0) - the membrane proton channel. F(1) has five subunits: alpha(3), beta(3), gamma(1), delta(1), epsilon(1). F(0) has four main subunits: a(1), b(2) and c(10-14). The alpha and beta chains form an alternating ring which encloses part of the gamma chain. F(1) is attached to F(0) by a central stalk formed by the gamma and epsilon chains, while a peripheral stalk is formed by the delta and b chains.</text>
</comment>
<dbReference type="Pfam" id="PF00430">
    <property type="entry name" value="ATP-synt_B"/>
    <property type="match status" value="1"/>
</dbReference>
<evidence type="ECO:0000256" key="1">
    <source>
        <dbReference type="ARBA" id="ARBA00005513"/>
    </source>
</evidence>
<evidence type="ECO:0000256" key="16">
    <source>
        <dbReference type="RuleBase" id="RU003848"/>
    </source>
</evidence>
<evidence type="ECO:0000313" key="17">
    <source>
        <dbReference type="EMBL" id="ANB16611.1"/>
    </source>
</evidence>
<evidence type="ECO:0000256" key="4">
    <source>
        <dbReference type="ARBA" id="ARBA00022547"/>
    </source>
</evidence>
<dbReference type="GO" id="GO:0045259">
    <property type="term" value="C:proton-transporting ATP synthase complex"/>
    <property type="evidence" value="ECO:0007669"/>
    <property type="project" value="UniProtKB-KW"/>
</dbReference>
<sequence>MNLNMTFFGQMLSFAILVWFTMKFIWPPLNAALEERQKKIADGLAAADRARKELADADARVAEEIKGARVEAGAIIERAHQQANAIVEKAKQDAIVEATKQKAIAAAEIESMAHKAREELRGKVASLAVAGAEKILHREIDAGAHKALIDELVAEI</sequence>
<dbReference type="Gene3D" id="6.10.250.1580">
    <property type="match status" value="1"/>
</dbReference>
<accession>A0A167GJ01</accession>
<evidence type="ECO:0000256" key="8">
    <source>
        <dbReference type="ARBA" id="ARBA00023065"/>
    </source>
</evidence>
<dbReference type="HAMAP" id="MF_01398">
    <property type="entry name" value="ATP_synth_b_bprime"/>
    <property type="match status" value="1"/>
</dbReference>
<evidence type="ECO:0000256" key="15">
    <source>
        <dbReference type="HAMAP-Rule" id="MF_01398"/>
    </source>
</evidence>
<evidence type="ECO:0000256" key="3">
    <source>
        <dbReference type="ARBA" id="ARBA00022475"/>
    </source>
</evidence>
<keyword evidence="7 15" id="KW-1133">Transmembrane helix</keyword>
<dbReference type="Proteomes" id="UP000076830">
    <property type="component" value="Chromosome"/>
</dbReference>
<dbReference type="InterPro" id="IPR005864">
    <property type="entry name" value="ATP_synth_F0_bsu_bac"/>
</dbReference>
<evidence type="ECO:0000256" key="11">
    <source>
        <dbReference type="ARBA" id="ARBA00025198"/>
    </source>
</evidence>
<evidence type="ECO:0000256" key="7">
    <source>
        <dbReference type="ARBA" id="ARBA00022989"/>
    </source>
</evidence>
<name>A0A167GJ01_9GAMM</name>
<dbReference type="OrthoDB" id="9788020at2"/>
<comment type="subcellular location">
    <subcellularLocation>
        <location evidence="15">Cell membrane</location>
        <topology evidence="15">Single-pass membrane protein</topology>
    </subcellularLocation>
    <subcellularLocation>
        <location evidence="14">Endomembrane system</location>
        <topology evidence="14">Single-pass membrane protein</topology>
    </subcellularLocation>
</comment>
<proteinExistence type="inferred from homology"/>
<dbReference type="GO" id="GO:0005886">
    <property type="term" value="C:plasma membrane"/>
    <property type="evidence" value="ECO:0007669"/>
    <property type="project" value="UniProtKB-SubCell"/>
</dbReference>
<dbReference type="STRING" id="1300342.I596_574"/>
<evidence type="ECO:0000256" key="6">
    <source>
        <dbReference type="ARBA" id="ARBA00022781"/>
    </source>
</evidence>
<dbReference type="RefSeq" id="WP_067643795.1">
    <property type="nucleotide sequence ID" value="NZ_CP015249.1"/>
</dbReference>
<keyword evidence="10 15" id="KW-0066">ATP synthesis</keyword>
<evidence type="ECO:0000256" key="12">
    <source>
        <dbReference type="ARBA" id="ARBA00025614"/>
    </source>
</evidence>
<keyword evidence="18" id="KW-1185">Reference proteome</keyword>
<dbReference type="PANTHER" id="PTHR33445:SF1">
    <property type="entry name" value="ATP SYNTHASE SUBUNIT B"/>
    <property type="match status" value="1"/>
</dbReference>